<dbReference type="EMBL" id="JACIES010000005">
    <property type="protein sequence ID" value="MBB4026473.1"/>
    <property type="molecule type" value="Genomic_DNA"/>
</dbReference>
<dbReference type="AlphaFoldDB" id="A0A7W6HWV0"/>
<organism evidence="3 4">
    <name type="scientific">Butyricimonas faecihominis</name>
    <dbReference type="NCBI Taxonomy" id="1472416"/>
    <lineage>
        <taxon>Bacteria</taxon>
        <taxon>Pseudomonadati</taxon>
        <taxon>Bacteroidota</taxon>
        <taxon>Bacteroidia</taxon>
        <taxon>Bacteroidales</taxon>
        <taxon>Odoribacteraceae</taxon>
        <taxon>Butyricimonas</taxon>
    </lineage>
</organism>
<comment type="caution">
    <text evidence="1">Lacks conserved residue(s) required for the propagation of feature annotation.</text>
</comment>
<reference evidence="3 4" key="1">
    <citation type="submission" date="2020-08" db="EMBL/GenBank/DDBJ databases">
        <title>Genomic Encyclopedia of Type Strains, Phase IV (KMG-IV): sequencing the most valuable type-strain genomes for metagenomic binning, comparative biology and taxonomic classification.</title>
        <authorList>
            <person name="Goeker M."/>
        </authorList>
    </citation>
    <scope>NUCLEOTIDE SEQUENCE [LARGE SCALE GENOMIC DNA]</scope>
    <source>
        <strain evidence="3 4">DSM 105721</strain>
    </source>
</reference>
<feature type="domain" description="Response regulatory" evidence="2">
    <location>
        <begin position="1"/>
        <end position="60"/>
    </location>
</feature>
<accession>A0A7W6HWV0</accession>
<evidence type="ECO:0000256" key="1">
    <source>
        <dbReference type="PROSITE-ProRule" id="PRU00169"/>
    </source>
</evidence>
<proteinExistence type="predicted"/>
<keyword evidence="4" id="KW-1185">Reference proteome</keyword>
<dbReference type="InterPro" id="IPR001789">
    <property type="entry name" value="Sig_transdc_resp-reg_receiver"/>
</dbReference>
<gene>
    <name evidence="3" type="ORF">GGR14_002267</name>
</gene>
<name>A0A7W6HWV0_9BACT</name>
<dbReference type="Proteomes" id="UP000546007">
    <property type="component" value="Unassembled WGS sequence"/>
</dbReference>
<evidence type="ECO:0000313" key="3">
    <source>
        <dbReference type="EMBL" id="MBB4026473.1"/>
    </source>
</evidence>
<dbReference type="InterPro" id="IPR011006">
    <property type="entry name" value="CheY-like_superfamily"/>
</dbReference>
<evidence type="ECO:0000259" key="2">
    <source>
        <dbReference type="PROSITE" id="PS50110"/>
    </source>
</evidence>
<dbReference type="PROSITE" id="PS50110">
    <property type="entry name" value="RESPONSE_REGULATORY"/>
    <property type="match status" value="1"/>
</dbReference>
<sequence length="60" mass="6896">MILHGQRMVWRLLMRVVTEIGIIVFTTNAFDSDRVNAMGVGCNAFLTKPMKKKQLLELFL</sequence>
<comment type="caution">
    <text evidence="3">The sequence shown here is derived from an EMBL/GenBank/DDBJ whole genome shotgun (WGS) entry which is preliminary data.</text>
</comment>
<dbReference type="SUPFAM" id="SSF52172">
    <property type="entry name" value="CheY-like"/>
    <property type="match status" value="1"/>
</dbReference>
<protein>
    <submittedName>
        <fullName evidence="3">CheY-like chemotaxis protein</fullName>
    </submittedName>
</protein>
<dbReference type="Gene3D" id="3.40.50.2300">
    <property type="match status" value="1"/>
</dbReference>
<evidence type="ECO:0000313" key="4">
    <source>
        <dbReference type="Proteomes" id="UP000546007"/>
    </source>
</evidence>
<dbReference type="GO" id="GO:0000160">
    <property type="term" value="P:phosphorelay signal transduction system"/>
    <property type="evidence" value="ECO:0007669"/>
    <property type="project" value="InterPro"/>
</dbReference>